<evidence type="ECO:0000256" key="2">
    <source>
        <dbReference type="PIRSR" id="PIRSR605511-1"/>
    </source>
</evidence>
<dbReference type="Pfam" id="PF08450">
    <property type="entry name" value="SGL"/>
    <property type="match status" value="1"/>
</dbReference>
<dbReference type="OrthoDB" id="2633250at2"/>
<protein>
    <submittedName>
        <fullName evidence="4">1,4-lactonase</fullName>
        <ecNumber evidence="4">3.1.1.25</ecNumber>
    </submittedName>
</protein>
<dbReference type="RefSeq" id="WP_062220009.1">
    <property type="nucleotide sequence ID" value="NZ_CP012023.1"/>
</dbReference>
<dbReference type="EMBL" id="CP012023">
    <property type="protein sequence ID" value="ALI56771.1"/>
    <property type="molecule type" value="Genomic_DNA"/>
</dbReference>
<keyword evidence="5" id="KW-1185">Reference proteome</keyword>
<feature type="binding site" evidence="3">
    <location>
        <position position="190"/>
    </location>
    <ligand>
        <name>a divalent metal cation</name>
        <dbReference type="ChEBI" id="CHEBI:60240"/>
    </ligand>
</feature>
<dbReference type="PANTHER" id="PTHR10907:SF47">
    <property type="entry name" value="REGUCALCIN"/>
    <property type="match status" value="1"/>
</dbReference>
<feature type="active site" description="Proton donor/acceptor" evidence="2">
    <location>
        <position position="190"/>
    </location>
</feature>
<dbReference type="InterPro" id="IPR013658">
    <property type="entry name" value="SGL"/>
</dbReference>
<accession>A0A0N9ZJA0</accession>
<dbReference type="GO" id="GO:0019853">
    <property type="term" value="P:L-ascorbic acid biosynthetic process"/>
    <property type="evidence" value="ECO:0007669"/>
    <property type="project" value="TreeGrafter"/>
</dbReference>
<dbReference type="EC" id="3.1.1.25" evidence="4"/>
<dbReference type="SUPFAM" id="SSF63829">
    <property type="entry name" value="Calcium-dependent phosphotriesterase"/>
    <property type="match status" value="1"/>
</dbReference>
<organism evidence="4 5">
    <name type="scientific">Celeribacter marinus</name>
    <dbReference type="NCBI Taxonomy" id="1397108"/>
    <lineage>
        <taxon>Bacteria</taxon>
        <taxon>Pseudomonadati</taxon>
        <taxon>Pseudomonadota</taxon>
        <taxon>Alphaproteobacteria</taxon>
        <taxon>Rhodobacterales</taxon>
        <taxon>Roseobacteraceae</taxon>
        <taxon>Celeribacter</taxon>
    </lineage>
</organism>
<gene>
    <name evidence="4" type="ORF">IMCC12053_2824</name>
</gene>
<dbReference type="InterPro" id="IPR005511">
    <property type="entry name" value="SMP-30"/>
</dbReference>
<dbReference type="GO" id="GO:0005509">
    <property type="term" value="F:calcium ion binding"/>
    <property type="evidence" value="ECO:0007669"/>
    <property type="project" value="TreeGrafter"/>
</dbReference>
<proteinExistence type="inferred from homology"/>
<comment type="cofactor">
    <cofactor evidence="3">
        <name>Zn(2+)</name>
        <dbReference type="ChEBI" id="CHEBI:29105"/>
    </cofactor>
    <text evidence="3">Binds 1 divalent metal cation per subunit.</text>
</comment>
<keyword evidence="4" id="KW-0378">Hydrolase</keyword>
<dbReference type="STRING" id="1397108.IMCC12053_2824"/>
<dbReference type="Gene3D" id="2.120.10.30">
    <property type="entry name" value="TolB, C-terminal domain"/>
    <property type="match status" value="1"/>
</dbReference>
<feature type="binding site" evidence="3">
    <location>
        <position position="15"/>
    </location>
    <ligand>
        <name>a divalent metal cation</name>
        <dbReference type="ChEBI" id="CHEBI:60240"/>
    </ligand>
</feature>
<name>A0A0N9ZJA0_9RHOB</name>
<dbReference type="KEGG" id="cmar:IMCC12053_2824"/>
<feature type="binding site" evidence="3">
    <location>
        <position position="143"/>
    </location>
    <ligand>
        <name>a divalent metal cation</name>
        <dbReference type="ChEBI" id="CHEBI:60240"/>
    </ligand>
</feature>
<dbReference type="GO" id="GO:0004341">
    <property type="term" value="F:gluconolactonase activity"/>
    <property type="evidence" value="ECO:0007669"/>
    <property type="project" value="TreeGrafter"/>
</dbReference>
<evidence type="ECO:0000256" key="1">
    <source>
        <dbReference type="ARBA" id="ARBA00008853"/>
    </source>
</evidence>
<dbReference type="GO" id="GO:0050490">
    <property type="term" value="F:1,4-lactonase activity"/>
    <property type="evidence" value="ECO:0007669"/>
    <property type="project" value="UniProtKB-EC"/>
</dbReference>
<keyword evidence="3" id="KW-0862">Zinc</keyword>
<feature type="binding site" evidence="3">
    <location>
        <position position="98"/>
    </location>
    <ligand>
        <name>substrate</name>
    </ligand>
</feature>
<comment type="similarity">
    <text evidence="1">Belongs to the SMP-30/CGR1 family.</text>
</comment>
<feature type="binding site" evidence="3">
    <location>
        <position position="96"/>
    </location>
    <ligand>
        <name>substrate</name>
    </ligand>
</feature>
<evidence type="ECO:0000313" key="5">
    <source>
        <dbReference type="Proteomes" id="UP000064920"/>
    </source>
</evidence>
<dbReference type="AlphaFoldDB" id="A0A0N9ZJA0"/>
<dbReference type="PRINTS" id="PR01790">
    <property type="entry name" value="SMP30FAMILY"/>
</dbReference>
<evidence type="ECO:0000313" key="4">
    <source>
        <dbReference type="EMBL" id="ALI56771.1"/>
    </source>
</evidence>
<reference evidence="4 5" key="1">
    <citation type="submission" date="2015-05" db="EMBL/GenBank/DDBJ databases">
        <authorList>
            <person name="Wang D.B."/>
            <person name="Wang M."/>
        </authorList>
    </citation>
    <scope>NUCLEOTIDE SEQUENCE [LARGE SCALE GENOMIC DNA]</scope>
    <source>
        <strain evidence="4 5">IMCC 12053</strain>
    </source>
</reference>
<dbReference type="Proteomes" id="UP000064920">
    <property type="component" value="Chromosome"/>
</dbReference>
<sequence>MSYYIYDETRCELGEGPLWHPIRNQLFWFDIMGMRLHTRVNDETVTWQFDEYVSAAGWVDENTLLMASETSLSTFDIATGETSFVCALEADNPDTRSNDGRADPQGGFWIGTMGKASQEKAGSIYRYYRGTLRKLFGDITITNSICFSPDGTTAYFCDTRTDQIMRVALNDDGWPHGKPEVFIANANHPDGSVVDADGNLWNAQWGSYRVCGYAPTGEVLRYIDVGGLQSSCPAFGGADGTTMFVTSAQQNLTDDDRAKSDEHGAVFAIDNVAKGQKEHQVFL</sequence>
<dbReference type="PATRIC" id="fig|1397108.4.peg.2888"/>
<dbReference type="PANTHER" id="PTHR10907">
    <property type="entry name" value="REGUCALCIN"/>
    <property type="match status" value="1"/>
</dbReference>
<evidence type="ECO:0000256" key="3">
    <source>
        <dbReference type="PIRSR" id="PIRSR605511-2"/>
    </source>
</evidence>
<keyword evidence="3" id="KW-0479">Metal-binding</keyword>
<dbReference type="InterPro" id="IPR011042">
    <property type="entry name" value="6-blade_b-propeller_TolB-like"/>
</dbReference>